<organism evidence="2">
    <name type="scientific">uncultured Rubrobacteraceae bacterium</name>
    <dbReference type="NCBI Taxonomy" id="349277"/>
    <lineage>
        <taxon>Bacteria</taxon>
        <taxon>Bacillati</taxon>
        <taxon>Actinomycetota</taxon>
        <taxon>Rubrobacteria</taxon>
        <taxon>Rubrobacterales</taxon>
        <taxon>Rubrobacteraceae</taxon>
        <taxon>environmental samples</taxon>
    </lineage>
</organism>
<accession>A0A6J4Q4V5</accession>
<proteinExistence type="predicted"/>
<keyword evidence="1" id="KW-1133">Transmembrane helix</keyword>
<feature type="transmembrane region" description="Helical" evidence="1">
    <location>
        <begin position="247"/>
        <end position="268"/>
    </location>
</feature>
<keyword evidence="1" id="KW-0812">Transmembrane</keyword>
<sequence length="335" mass="35515">MMSGSSRSERVYEALLCAYPKDFRAAYGPQMVQVFGDLCRAQRERTGLIGLALLWVRTVLDLLRTAASERTRTASGATFVLPVAGSPRMVRWGGAAAIVGSVFSLVATALTVSSVAYLKEPIPNALWAYQDGGSGYSPFIVLVHPIVSELLGTLAVLLFVTAFIGLYALVSRRSGGTALFGGLLMCVGFAMTVVFAASNAYRMAVIFDGRFGQIGTDPLMVVADLALPAFLGGALLLSFAAARTRALGAWSMLPLLLMFAGTVLRLVLIRSGLPVQHLPNAVQEGAVTLLLVHTPELVTNTGWVLLGWVMWRRSGEVPVDEGTPAAVPQGGGTQE</sequence>
<dbReference type="AlphaFoldDB" id="A0A6J4Q4V5"/>
<evidence type="ECO:0000313" key="2">
    <source>
        <dbReference type="EMBL" id="CAA9434702.1"/>
    </source>
</evidence>
<reference evidence="2" key="1">
    <citation type="submission" date="2020-02" db="EMBL/GenBank/DDBJ databases">
        <authorList>
            <person name="Meier V. D."/>
        </authorList>
    </citation>
    <scope>NUCLEOTIDE SEQUENCE</scope>
    <source>
        <strain evidence="2">AVDCRST_MAG22</strain>
    </source>
</reference>
<feature type="transmembrane region" description="Helical" evidence="1">
    <location>
        <begin position="177"/>
        <end position="198"/>
    </location>
</feature>
<feature type="transmembrane region" description="Helical" evidence="1">
    <location>
        <begin position="150"/>
        <end position="170"/>
    </location>
</feature>
<gene>
    <name evidence="2" type="ORF">AVDCRST_MAG22-3560</name>
</gene>
<feature type="transmembrane region" description="Helical" evidence="1">
    <location>
        <begin position="218"/>
        <end position="240"/>
    </location>
</feature>
<dbReference type="EMBL" id="CADCUV010000171">
    <property type="protein sequence ID" value="CAA9434702.1"/>
    <property type="molecule type" value="Genomic_DNA"/>
</dbReference>
<feature type="transmembrane region" description="Helical" evidence="1">
    <location>
        <begin position="95"/>
        <end position="118"/>
    </location>
</feature>
<name>A0A6J4Q4V5_9ACTN</name>
<keyword evidence="1" id="KW-0472">Membrane</keyword>
<evidence type="ECO:0000256" key="1">
    <source>
        <dbReference type="SAM" id="Phobius"/>
    </source>
</evidence>
<protein>
    <submittedName>
        <fullName evidence="2">Uncharacterized protein</fullName>
    </submittedName>
</protein>